<dbReference type="Gramene" id="KCW68692">
    <property type="protein sequence ID" value="KCW68692"/>
    <property type="gene ID" value="EUGRSUZ_F02291"/>
</dbReference>
<proteinExistence type="predicted"/>
<dbReference type="EMBL" id="KK198758">
    <property type="protein sequence ID" value="KCW68692.1"/>
    <property type="molecule type" value="Genomic_DNA"/>
</dbReference>
<dbReference type="InParanoid" id="A0A059BRF1"/>
<evidence type="ECO:0000313" key="1">
    <source>
        <dbReference type="EMBL" id="KCW68692.1"/>
    </source>
</evidence>
<sequence>MSSYACIRLQILTFMAQKHLNHLAHGGSRISVLLHTLKRHRNQNFHLLDVVRFLYGRIHNFPYPCLHGQPWFHLLSHPGSERFVVAFYFTADGMACDRVPSCQHLQQNDSIAVHIHFGGDWHIVNPFRSHITPRSSDT</sequence>
<protein>
    <submittedName>
        <fullName evidence="1">Uncharacterized protein</fullName>
    </submittedName>
</protein>
<organism evidence="1">
    <name type="scientific">Eucalyptus grandis</name>
    <name type="common">Flooded gum</name>
    <dbReference type="NCBI Taxonomy" id="71139"/>
    <lineage>
        <taxon>Eukaryota</taxon>
        <taxon>Viridiplantae</taxon>
        <taxon>Streptophyta</taxon>
        <taxon>Embryophyta</taxon>
        <taxon>Tracheophyta</taxon>
        <taxon>Spermatophyta</taxon>
        <taxon>Magnoliopsida</taxon>
        <taxon>eudicotyledons</taxon>
        <taxon>Gunneridae</taxon>
        <taxon>Pentapetalae</taxon>
        <taxon>rosids</taxon>
        <taxon>malvids</taxon>
        <taxon>Myrtales</taxon>
        <taxon>Myrtaceae</taxon>
        <taxon>Myrtoideae</taxon>
        <taxon>Eucalypteae</taxon>
        <taxon>Eucalyptus</taxon>
    </lineage>
</organism>
<accession>A0A059BRF1</accession>
<name>A0A059BRF1_EUCGR</name>
<dbReference type="AlphaFoldDB" id="A0A059BRF1"/>
<gene>
    <name evidence="1" type="ORF">EUGRSUZ_F02291</name>
</gene>
<reference evidence="1" key="1">
    <citation type="submission" date="2013-07" db="EMBL/GenBank/DDBJ databases">
        <title>The genome of Eucalyptus grandis.</title>
        <authorList>
            <person name="Schmutz J."/>
            <person name="Hayes R."/>
            <person name="Myburg A."/>
            <person name="Tuskan G."/>
            <person name="Grattapaglia D."/>
            <person name="Rokhsar D.S."/>
        </authorList>
    </citation>
    <scope>NUCLEOTIDE SEQUENCE</scope>
    <source>
        <tissue evidence="1">Leaf extractions</tissue>
    </source>
</reference>